<comment type="caution">
    <text evidence="2">The sequence shown here is derived from an EMBL/GenBank/DDBJ whole genome shotgun (WGS) entry which is preliminary data.</text>
</comment>
<proteinExistence type="predicted"/>
<gene>
    <name evidence="2" type="ORF">B296_00012461</name>
</gene>
<dbReference type="Proteomes" id="UP000287651">
    <property type="component" value="Unassembled WGS sequence"/>
</dbReference>
<dbReference type="AlphaFoldDB" id="A0A427B6I3"/>
<protein>
    <submittedName>
        <fullName evidence="2">Uncharacterized protein</fullName>
    </submittedName>
</protein>
<accession>A0A427B6I3</accession>
<sequence>MPHPNYLFYIGATVILLSNYHCEVDCAKYQPCVLYVRNEEDIEGHFDISVSKDLAIASQALKSNITTMGPMFGSPPSSPPITQSVSTSASTLLSYN</sequence>
<reference evidence="2 3" key="1">
    <citation type="journal article" date="2014" name="Agronomy (Basel)">
        <title>A Draft Genome Sequence for Ensete ventricosum, the Drought-Tolerant Tree Against Hunger.</title>
        <authorList>
            <person name="Harrison J."/>
            <person name="Moore K.A."/>
            <person name="Paszkiewicz K."/>
            <person name="Jones T."/>
            <person name="Grant M."/>
            <person name="Ambacheew D."/>
            <person name="Muzemil S."/>
            <person name="Studholme D.J."/>
        </authorList>
    </citation>
    <scope>NUCLEOTIDE SEQUENCE [LARGE SCALE GENOMIC DNA]</scope>
</reference>
<feature type="region of interest" description="Disordered" evidence="1">
    <location>
        <begin position="70"/>
        <end position="96"/>
    </location>
</feature>
<organism evidence="2 3">
    <name type="scientific">Ensete ventricosum</name>
    <name type="common">Abyssinian banana</name>
    <name type="synonym">Musa ensete</name>
    <dbReference type="NCBI Taxonomy" id="4639"/>
    <lineage>
        <taxon>Eukaryota</taxon>
        <taxon>Viridiplantae</taxon>
        <taxon>Streptophyta</taxon>
        <taxon>Embryophyta</taxon>
        <taxon>Tracheophyta</taxon>
        <taxon>Spermatophyta</taxon>
        <taxon>Magnoliopsida</taxon>
        <taxon>Liliopsida</taxon>
        <taxon>Zingiberales</taxon>
        <taxon>Musaceae</taxon>
        <taxon>Ensete</taxon>
    </lineage>
</organism>
<evidence type="ECO:0000256" key="1">
    <source>
        <dbReference type="SAM" id="MobiDB-lite"/>
    </source>
</evidence>
<dbReference type="EMBL" id="AMZH03000376">
    <property type="protein sequence ID" value="RRT84073.1"/>
    <property type="molecule type" value="Genomic_DNA"/>
</dbReference>
<evidence type="ECO:0000313" key="3">
    <source>
        <dbReference type="Proteomes" id="UP000287651"/>
    </source>
</evidence>
<evidence type="ECO:0000313" key="2">
    <source>
        <dbReference type="EMBL" id="RRT84073.1"/>
    </source>
</evidence>
<name>A0A427B6I3_ENSVE</name>
<feature type="compositionally biased region" description="Polar residues" evidence="1">
    <location>
        <begin position="81"/>
        <end position="96"/>
    </location>
</feature>